<feature type="compositionally biased region" description="Polar residues" evidence="1">
    <location>
        <begin position="115"/>
        <end position="127"/>
    </location>
</feature>
<feature type="compositionally biased region" description="Low complexity" evidence="1">
    <location>
        <begin position="234"/>
        <end position="259"/>
    </location>
</feature>
<feature type="chain" id="PRO_5040136149" description="PA14 domain-containing protein" evidence="2">
    <location>
        <begin position="19"/>
        <end position="658"/>
    </location>
</feature>
<dbReference type="Proteomes" id="UP000750502">
    <property type="component" value="Unassembled WGS sequence"/>
</dbReference>
<dbReference type="Gene3D" id="2.60.120.1560">
    <property type="match status" value="1"/>
</dbReference>
<dbReference type="Pfam" id="PF10528">
    <property type="entry name" value="GLEYA"/>
    <property type="match status" value="1"/>
</dbReference>
<feature type="region of interest" description="Disordered" evidence="1">
    <location>
        <begin position="88"/>
        <end position="259"/>
    </location>
</feature>
<reference evidence="4" key="1">
    <citation type="journal article" date="2020" name="bioRxiv">
        <title>Historical genomics reveals the evolutionary mechanisms behind multiple outbreaks of the host-specific coffee wilt pathogen Fusarium xylarioides.</title>
        <authorList>
            <person name="Peck D."/>
            <person name="Nowell R.W."/>
            <person name="Flood J."/>
            <person name="Ryan M.J."/>
            <person name="Barraclough T.G."/>
        </authorList>
    </citation>
    <scope>NUCLEOTIDE SEQUENCE</scope>
    <source>
        <strain evidence="4">IMI 127659i</strain>
    </source>
</reference>
<evidence type="ECO:0000259" key="3">
    <source>
        <dbReference type="PROSITE" id="PS51820"/>
    </source>
</evidence>
<dbReference type="EMBL" id="JADFTT010000143">
    <property type="protein sequence ID" value="KAG5766792.1"/>
    <property type="molecule type" value="Genomic_DNA"/>
</dbReference>
<sequence>MLFHKVFLGAAAFATAYAGPCKPVSSRASVSSSADASIPSSTVSEATRTVTSESSGTVEATSSVTVGSETITSGGSTTLATLLSSSGSVSEGLSTSASGSQSSDVSDSTSGPETLGSSTDTMTSERITTGTTDVDPTTEPTTDGTTDATGTGTTTTELSGQATINPATQSTETATDPTTESSDQPTTESTTEPTAGPTTGTATIGSPTTLPTTDDITGSATQPTTDTTEPASGTTTNPSTTQHTTTEGTTTESTTAAPTSTSEFCYDNAYVISMLAFDPVASPFCVSYLSMTTHTITDYATSDPTNVYQVDITTITADALTHIETNYDGVTAILTEFKTNTEWSEATVTSTRSIETITCLDSAYSYVAPVPTIERGTSHPEKRGQDAIDVPEAIPSDWTEAQTSDICSCLDIQEPTTHTTVTETVEPTTFITASTDVVTPIEEYTKIITTTSVSVFTSTVTEKKTSTVTAWVVETTFADNNDIAYRRFQCPFNANVYDDGFTTNYFKGKPVLSSGNAQTLQFSACSSLTIPGSGTFDASQSALLYNAYFYAKETGTYTFSVPDTIDNWGYLWVKDAAYTWNYGAWAIQGTRTGQNSGLWKGGSYQIQLKKGDAIPFTYLWANGGGCAGNDLSVKTPSGKSIPGMAGSTVKACHLNKFT</sequence>
<feature type="compositionally biased region" description="Low complexity" evidence="1">
    <location>
        <begin position="32"/>
        <end position="44"/>
    </location>
</feature>
<evidence type="ECO:0000256" key="1">
    <source>
        <dbReference type="SAM" id="MobiDB-lite"/>
    </source>
</evidence>
<evidence type="ECO:0000313" key="5">
    <source>
        <dbReference type="Proteomes" id="UP000750502"/>
    </source>
</evidence>
<gene>
    <name evidence="4" type="ORF">H9Q72_005164</name>
</gene>
<comment type="caution">
    <text evidence="4">The sequence shown here is derived from an EMBL/GenBank/DDBJ whole genome shotgun (WGS) entry which is preliminary data.</text>
</comment>
<dbReference type="OrthoDB" id="4388755at2759"/>
<dbReference type="InterPro" id="IPR018871">
    <property type="entry name" value="GLEYA_adhesin_domain"/>
</dbReference>
<feature type="compositionally biased region" description="Low complexity" evidence="1">
    <location>
        <begin position="61"/>
        <end position="75"/>
    </location>
</feature>
<proteinExistence type="predicted"/>
<keyword evidence="5" id="KW-1185">Reference proteome</keyword>
<accession>A0A9P7HWE6</accession>
<dbReference type="InterPro" id="IPR037524">
    <property type="entry name" value="PA14/GLEYA"/>
</dbReference>
<feature type="signal peptide" evidence="2">
    <location>
        <begin position="1"/>
        <end position="18"/>
    </location>
</feature>
<feature type="compositionally biased region" description="Low complexity" evidence="1">
    <location>
        <begin position="88"/>
        <end position="111"/>
    </location>
</feature>
<feature type="compositionally biased region" description="Polar residues" evidence="1">
    <location>
        <begin position="45"/>
        <end position="60"/>
    </location>
</feature>
<evidence type="ECO:0000313" key="4">
    <source>
        <dbReference type="EMBL" id="KAG5766792.1"/>
    </source>
</evidence>
<dbReference type="AlphaFoldDB" id="A0A9P7HWE6"/>
<name>A0A9P7HWE6_9HYPO</name>
<feature type="compositionally biased region" description="Low complexity" evidence="1">
    <location>
        <begin position="175"/>
        <end position="209"/>
    </location>
</feature>
<feature type="region of interest" description="Disordered" evidence="1">
    <location>
        <begin position="32"/>
        <end position="75"/>
    </location>
</feature>
<feature type="compositionally biased region" description="Polar residues" evidence="1">
    <location>
        <begin position="157"/>
        <end position="174"/>
    </location>
</feature>
<feature type="compositionally biased region" description="Polar residues" evidence="1">
    <location>
        <begin position="210"/>
        <end position="233"/>
    </location>
</feature>
<feature type="domain" description="PA14" evidence="3">
    <location>
        <begin position="496"/>
        <end position="648"/>
    </location>
</feature>
<keyword evidence="2" id="KW-0732">Signal</keyword>
<feature type="compositionally biased region" description="Low complexity" evidence="1">
    <location>
        <begin position="128"/>
        <end position="156"/>
    </location>
</feature>
<reference evidence="4" key="2">
    <citation type="submission" date="2020-10" db="EMBL/GenBank/DDBJ databases">
        <authorList>
            <person name="Peck L.D."/>
            <person name="Nowell R.W."/>
            <person name="Flood J."/>
            <person name="Ryan M.J."/>
            <person name="Barraclough T.G."/>
        </authorList>
    </citation>
    <scope>NUCLEOTIDE SEQUENCE</scope>
    <source>
        <strain evidence="4">IMI 127659i</strain>
    </source>
</reference>
<organism evidence="4 5">
    <name type="scientific">Fusarium xylarioides</name>
    <dbReference type="NCBI Taxonomy" id="221167"/>
    <lineage>
        <taxon>Eukaryota</taxon>
        <taxon>Fungi</taxon>
        <taxon>Dikarya</taxon>
        <taxon>Ascomycota</taxon>
        <taxon>Pezizomycotina</taxon>
        <taxon>Sordariomycetes</taxon>
        <taxon>Hypocreomycetidae</taxon>
        <taxon>Hypocreales</taxon>
        <taxon>Nectriaceae</taxon>
        <taxon>Fusarium</taxon>
        <taxon>Fusarium fujikuroi species complex</taxon>
    </lineage>
</organism>
<protein>
    <recommendedName>
        <fullName evidence="3">PA14 domain-containing protein</fullName>
    </recommendedName>
</protein>
<dbReference type="PROSITE" id="PS51820">
    <property type="entry name" value="PA14"/>
    <property type="match status" value="1"/>
</dbReference>
<evidence type="ECO:0000256" key="2">
    <source>
        <dbReference type="SAM" id="SignalP"/>
    </source>
</evidence>